<keyword evidence="1" id="KW-0812">Transmembrane</keyword>
<organism evidence="2">
    <name type="scientific">marine sediment metagenome</name>
    <dbReference type="NCBI Taxonomy" id="412755"/>
    <lineage>
        <taxon>unclassified sequences</taxon>
        <taxon>metagenomes</taxon>
        <taxon>ecological metagenomes</taxon>
    </lineage>
</organism>
<feature type="transmembrane region" description="Helical" evidence="1">
    <location>
        <begin position="20"/>
        <end position="39"/>
    </location>
</feature>
<accession>A0A0F9NTI0</accession>
<dbReference type="Pfam" id="PF13347">
    <property type="entry name" value="MFS_2"/>
    <property type="match status" value="1"/>
</dbReference>
<feature type="transmembrane region" description="Helical" evidence="1">
    <location>
        <begin position="307"/>
        <end position="329"/>
    </location>
</feature>
<feature type="transmembrane region" description="Helical" evidence="1">
    <location>
        <begin position="341"/>
        <end position="360"/>
    </location>
</feature>
<feature type="transmembrane region" description="Helical" evidence="1">
    <location>
        <begin position="128"/>
        <end position="148"/>
    </location>
</feature>
<dbReference type="InterPro" id="IPR036259">
    <property type="entry name" value="MFS_trans_sf"/>
</dbReference>
<dbReference type="Gene3D" id="1.20.1250.20">
    <property type="entry name" value="MFS general substrate transporter like domains"/>
    <property type="match status" value="1"/>
</dbReference>
<feature type="transmembrane region" description="Helical" evidence="1">
    <location>
        <begin position="366"/>
        <end position="387"/>
    </location>
</feature>
<dbReference type="AlphaFoldDB" id="A0A0F9NTI0"/>
<reference evidence="2" key="1">
    <citation type="journal article" date="2015" name="Nature">
        <title>Complex archaea that bridge the gap between prokaryotes and eukaryotes.</title>
        <authorList>
            <person name="Spang A."/>
            <person name="Saw J.H."/>
            <person name="Jorgensen S.L."/>
            <person name="Zaremba-Niedzwiedzka K."/>
            <person name="Martijn J."/>
            <person name="Lind A.E."/>
            <person name="van Eijk R."/>
            <person name="Schleper C."/>
            <person name="Guy L."/>
            <person name="Ettema T.J."/>
        </authorList>
    </citation>
    <scope>NUCLEOTIDE SEQUENCE</scope>
</reference>
<sequence length="487" mass="55188">MQNTKKNSLRELHGARLFGFSMGNFGIMLMMMLTGSFSYNFYVYTIRVDSILVSIGSTLSMVTMAFMSIVFGVLLDNTKPKKLGKRRPYILIGLPIWLISTVLVYLPPWIPPESLAMANTVLYWPTAIWYWSLSVIRSIFGVLLMMVYRSIVPEISQTLKNRKKIATVSTNLLILSSIIGTGFPIIIMSLVDDSTNVGFWTTSGKFIMNIMPTISIIFSIPATICILVSFFSIDESFHLTDSDFEKKKIKDSFKNLFIPAKDKEYMKFMAAGVSTQTSQYVLSFTIIPFIAYVLGRNLPAAQISVFYILYIVIKMTVNFSWLFIWKMLMRRQKNIIKTFRLNMIFMVVAAFFELVFFIELSVPLRLIFFIITFGTVLGSSYSITLFTSPILNEMVDRGAEMNLIENNQGLKMNKDEVVTRISGAYSGLMMFATSMVGALSSTIFGFIFQGENSQNPVILTLGLMSMGLFQIVALVFLQLFKVKFKES</sequence>
<feature type="transmembrane region" description="Helical" evidence="1">
    <location>
        <begin position="456"/>
        <end position="480"/>
    </location>
</feature>
<evidence type="ECO:0008006" key="3">
    <source>
        <dbReference type="Google" id="ProtNLM"/>
    </source>
</evidence>
<name>A0A0F9NTI0_9ZZZZ</name>
<evidence type="ECO:0000313" key="2">
    <source>
        <dbReference type="EMBL" id="KKN22765.1"/>
    </source>
</evidence>
<protein>
    <recommendedName>
        <fullName evidence="3">Major facilitator superfamily (MFS) profile domain-containing protein</fullName>
    </recommendedName>
</protein>
<feature type="transmembrane region" description="Helical" evidence="1">
    <location>
        <begin position="428"/>
        <end position="450"/>
    </location>
</feature>
<feature type="transmembrane region" description="Helical" evidence="1">
    <location>
        <begin position="168"/>
        <end position="190"/>
    </location>
</feature>
<dbReference type="EMBL" id="LAZR01003032">
    <property type="protein sequence ID" value="KKN22765.1"/>
    <property type="molecule type" value="Genomic_DNA"/>
</dbReference>
<feature type="transmembrane region" description="Helical" evidence="1">
    <location>
        <begin position="87"/>
        <end position="108"/>
    </location>
</feature>
<dbReference type="GO" id="GO:0015293">
    <property type="term" value="F:symporter activity"/>
    <property type="evidence" value="ECO:0007669"/>
    <property type="project" value="InterPro"/>
</dbReference>
<dbReference type="PANTHER" id="PTHR11328">
    <property type="entry name" value="MAJOR FACILITATOR SUPERFAMILY DOMAIN-CONTAINING PROTEIN"/>
    <property type="match status" value="1"/>
</dbReference>
<proteinExistence type="predicted"/>
<keyword evidence="1" id="KW-1133">Transmembrane helix</keyword>
<dbReference type="SUPFAM" id="SSF103473">
    <property type="entry name" value="MFS general substrate transporter"/>
    <property type="match status" value="1"/>
</dbReference>
<dbReference type="GO" id="GO:0005886">
    <property type="term" value="C:plasma membrane"/>
    <property type="evidence" value="ECO:0007669"/>
    <property type="project" value="TreeGrafter"/>
</dbReference>
<keyword evidence="1" id="KW-0472">Membrane</keyword>
<dbReference type="InterPro" id="IPR039672">
    <property type="entry name" value="MFS_2"/>
</dbReference>
<feature type="transmembrane region" description="Helical" evidence="1">
    <location>
        <begin position="51"/>
        <end position="75"/>
    </location>
</feature>
<feature type="transmembrane region" description="Helical" evidence="1">
    <location>
        <begin position="277"/>
        <end position="295"/>
    </location>
</feature>
<gene>
    <name evidence="2" type="ORF">LCGC14_0911810</name>
</gene>
<dbReference type="GO" id="GO:0008643">
    <property type="term" value="P:carbohydrate transport"/>
    <property type="evidence" value="ECO:0007669"/>
    <property type="project" value="InterPro"/>
</dbReference>
<dbReference type="PANTHER" id="PTHR11328:SF24">
    <property type="entry name" value="MAJOR FACILITATOR SUPERFAMILY (MFS) PROFILE DOMAIN-CONTAINING PROTEIN"/>
    <property type="match status" value="1"/>
</dbReference>
<evidence type="ECO:0000256" key="1">
    <source>
        <dbReference type="SAM" id="Phobius"/>
    </source>
</evidence>
<feature type="transmembrane region" description="Helical" evidence="1">
    <location>
        <begin position="210"/>
        <end position="233"/>
    </location>
</feature>
<comment type="caution">
    <text evidence="2">The sequence shown here is derived from an EMBL/GenBank/DDBJ whole genome shotgun (WGS) entry which is preliminary data.</text>
</comment>